<dbReference type="PANTHER" id="PTHR38445:SF10">
    <property type="entry name" value="GNTR-FAMILY TRANSCRIPTIONAL REGULATOR"/>
    <property type="match status" value="1"/>
</dbReference>
<dbReference type="RefSeq" id="WP_395417643.1">
    <property type="nucleotide sequence ID" value="NZ_JBIPKE010000017.1"/>
</dbReference>
<evidence type="ECO:0000256" key="2">
    <source>
        <dbReference type="ARBA" id="ARBA00023125"/>
    </source>
</evidence>
<dbReference type="PANTHER" id="PTHR38445">
    <property type="entry name" value="HTH-TYPE TRANSCRIPTIONAL REPRESSOR YTRA"/>
    <property type="match status" value="1"/>
</dbReference>
<keyword evidence="2" id="KW-0238">DNA-binding</keyword>
<comment type="caution">
    <text evidence="5">The sequence shown here is derived from an EMBL/GenBank/DDBJ whole genome shotgun (WGS) entry which is preliminary data.</text>
</comment>
<dbReference type="SUPFAM" id="SSF53822">
    <property type="entry name" value="Periplasmic binding protein-like I"/>
    <property type="match status" value="1"/>
</dbReference>
<keyword evidence="1" id="KW-0805">Transcription regulation</keyword>
<sequence length="340" mass="39117">MKEVNFHLSNQGKIPKYIKLADSIIQKIEDGELTLDQKLPSVNKMSKDLDFSRETVFKALNFLSEKGIVRSVDKIGYFVNDTATETEYKVFFMMDKFTSFKEDLFNSVLAGLSPKAKVDLFFHHQNIDLFKSLILQNLKNYTHFVIVTYLDPSEDIAEILNQIPANKRIILDKAEFGLEGEYGMIYQDFERDILTLLSKNLEKVNKYDQIIFVNHKTAPHGESVRHGLETFCQKNNLRLIEVEHVGRPLFQRKNLYITIDAYDRDLVEVIKLTRENNFTLGEEIGLISYNDTHVKEVLEGGITVISTDFKLMGTHAADMISNGNMTQEPNSTQVILRKSF</sequence>
<dbReference type="PROSITE" id="PS50949">
    <property type="entry name" value="HTH_GNTR"/>
    <property type="match status" value="1"/>
</dbReference>
<organism evidence="5 6">
    <name type="scientific">Marinoscillum luteum</name>
    <dbReference type="NCBI Taxonomy" id="861051"/>
    <lineage>
        <taxon>Bacteria</taxon>
        <taxon>Pseudomonadati</taxon>
        <taxon>Bacteroidota</taxon>
        <taxon>Cytophagia</taxon>
        <taxon>Cytophagales</taxon>
        <taxon>Reichenbachiellaceae</taxon>
        <taxon>Marinoscillum</taxon>
    </lineage>
</organism>
<evidence type="ECO:0000313" key="5">
    <source>
        <dbReference type="EMBL" id="MFH6984261.1"/>
    </source>
</evidence>
<dbReference type="SMART" id="SM00345">
    <property type="entry name" value="HTH_GNTR"/>
    <property type="match status" value="1"/>
</dbReference>
<protein>
    <submittedName>
        <fullName evidence="5">GntR family transcriptional regulator</fullName>
    </submittedName>
</protein>
<dbReference type="InterPro" id="IPR036390">
    <property type="entry name" value="WH_DNA-bd_sf"/>
</dbReference>
<keyword evidence="6" id="KW-1185">Reference proteome</keyword>
<dbReference type="CDD" id="cd07377">
    <property type="entry name" value="WHTH_GntR"/>
    <property type="match status" value="1"/>
</dbReference>
<dbReference type="Gene3D" id="3.40.50.2300">
    <property type="match status" value="2"/>
</dbReference>
<dbReference type="SUPFAM" id="SSF46785">
    <property type="entry name" value="Winged helix' DNA-binding domain"/>
    <property type="match status" value="1"/>
</dbReference>
<accession>A0ABW7NA79</accession>
<dbReference type="InterPro" id="IPR028082">
    <property type="entry name" value="Peripla_BP_I"/>
</dbReference>
<feature type="domain" description="HTH gntR-type" evidence="4">
    <location>
        <begin position="14"/>
        <end position="82"/>
    </location>
</feature>
<evidence type="ECO:0000313" key="6">
    <source>
        <dbReference type="Proteomes" id="UP001610063"/>
    </source>
</evidence>
<evidence type="ECO:0000256" key="1">
    <source>
        <dbReference type="ARBA" id="ARBA00023015"/>
    </source>
</evidence>
<name>A0ABW7NA79_9BACT</name>
<dbReference type="InterPro" id="IPR000524">
    <property type="entry name" value="Tscrpt_reg_HTH_GntR"/>
</dbReference>
<proteinExistence type="predicted"/>
<dbReference type="Pfam" id="PF00392">
    <property type="entry name" value="GntR"/>
    <property type="match status" value="1"/>
</dbReference>
<evidence type="ECO:0000256" key="3">
    <source>
        <dbReference type="ARBA" id="ARBA00023163"/>
    </source>
</evidence>
<keyword evidence="3" id="KW-0804">Transcription</keyword>
<evidence type="ECO:0000259" key="4">
    <source>
        <dbReference type="PROSITE" id="PS50949"/>
    </source>
</evidence>
<dbReference type="Pfam" id="PF13377">
    <property type="entry name" value="Peripla_BP_3"/>
    <property type="match status" value="1"/>
</dbReference>
<dbReference type="Proteomes" id="UP001610063">
    <property type="component" value="Unassembled WGS sequence"/>
</dbReference>
<gene>
    <name evidence="5" type="ORF">ACHKAR_12480</name>
</gene>
<dbReference type="InterPro" id="IPR046335">
    <property type="entry name" value="LacI/GalR-like_sensor"/>
</dbReference>
<dbReference type="InterPro" id="IPR036388">
    <property type="entry name" value="WH-like_DNA-bd_sf"/>
</dbReference>
<reference evidence="5 6" key="1">
    <citation type="journal article" date="2013" name="Int. J. Syst. Evol. Microbiol.">
        <title>Marinoscillum luteum sp. nov., isolated from marine sediment.</title>
        <authorList>
            <person name="Cha I.T."/>
            <person name="Park S.J."/>
            <person name="Kim S.J."/>
            <person name="Kim J.G."/>
            <person name="Jung M.Y."/>
            <person name="Shin K.S."/>
            <person name="Kwon K.K."/>
            <person name="Yang S.H."/>
            <person name="Seo Y.S."/>
            <person name="Rhee S.K."/>
        </authorList>
    </citation>
    <scope>NUCLEOTIDE SEQUENCE [LARGE SCALE GENOMIC DNA]</scope>
    <source>
        <strain evidence="5 6">KCTC 23939</strain>
    </source>
</reference>
<dbReference type="Gene3D" id="1.10.10.10">
    <property type="entry name" value="Winged helix-like DNA-binding domain superfamily/Winged helix DNA-binding domain"/>
    <property type="match status" value="1"/>
</dbReference>
<dbReference type="EMBL" id="JBIPKE010000017">
    <property type="protein sequence ID" value="MFH6984261.1"/>
    <property type="molecule type" value="Genomic_DNA"/>
</dbReference>